<keyword evidence="2" id="KW-0472">Membrane</keyword>
<evidence type="ECO:0000313" key="4">
    <source>
        <dbReference type="EMBL" id="CEO95709.1"/>
    </source>
</evidence>
<dbReference type="Gene3D" id="2.60.40.1820">
    <property type="match status" value="1"/>
</dbReference>
<proteinExistence type="predicted"/>
<evidence type="ECO:0000313" key="6">
    <source>
        <dbReference type="Proteomes" id="UP000039324"/>
    </source>
</evidence>
<name>A0A0G4IKM1_PLABS</name>
<organism evidence="4 6">
    <name type="scientific">Plasmodiophora brassicae</name>
    <name type="common">Clubroot disease agent</name>
    <dbReference type="NCBI Taxonomy" id="37360"/>
    <lineage>
        <taxon>Eukaryota</taxon>
        <taxon>Sar</taxon>
        <taxon>Rhizaria</taxon>
        <taxon>Endomyxa</taxon>
        <taxon>Phytomyxea</taxon>
        <taxon>Plasmodiophorida</taxon>
        <taxon>Plasmodiophoridae</taxon>
        <taxon>Plasmodiophora</taxon>
    </lineage>
</organism>
<evidence type="ECO:0000256" key="1">
    <source>
        <dbReference type="ARBA" id="ARBA00004370"/>
    </source>
</evidence>
<accession>A0A0G4IKM1</accession>
<dbReference type="PANTHER" id="PTHR31234">
    <property type="entry name" value="LATE EMBRYOGENESIS ABUNDANT (LEA) HYDROXYPROLINE-RICH GLYCOPROTEIN FAMILY"/>
    <property type="match status" value="1"/>
</dbReference>
<comment type="subcellular location">
    <subcellularLocation>
        <location evidence="1">Membrane</location>
    </subcellularLocation>
</comment>
<feature type="signal peptide" evidence="3">
    <location>
        <begin position="1"/>
        <end position="19"/>
    </location>
</feature>
<dbReference type="Proteomes" id="UP000290189">
    <property type="component" value="Unassembled WGS sequence"/>
</dbReference>
<geneLocation type="mitochondrion" evidence="5"/>
<evidence type="ECO:0000313" key="5">
    <source>
        <dbReference type="EMBL" id="SPQ99959.1"/>
    </source>
</evidence>
<dbReference type="GO" id="GO:0098542">
    <property type="term" value="P:defense response to other organism"/>
    <property type="evidence" value="ECO:0007669"/>
    <property type="project" value="InterPro"/>
</dbReference>
<keyword evidence="3" id="KW-0732">Signal</keyword>
<evidence type="ECO:0000256" key="3">
    <source>
        <dbReference type="SAM" id="SignalP"/>
    </source>
</evidence>
<dbReference type="GO" id="GO:0016020">
    <property type="term" value="C:membrane"/>
    <property type="evidence" value="ECO:0007669"/>
    <property type="project" value="UniProtKB-SubCell"/>
</dbReference>
<keyword evidence="6" id="KW-1185">Reference proteome</keyword>
<evidence type="ECO:0000313" key="7">
    <source>
        <dbReference type="Proteomes" id="UP000290189"/>
    </source>
</evidence>
<reference evidence="5 7" key="2">
    <citation type="submission" date="2018-03" db="EMBL/GenBank/DDBJ databases">
        <authorList>
            <person name="Fogelqvist J."/>
        </authorList>
    </citation>
    <scope>NUCLEOTIDE SEQUENCE [LARGE SCALE GENOMIC DNA]</scope>
</reference>
<evidence type="ECO:0008006" key="8">
    <source>
        <dbReference type="Google" id="ProtNLM"/>
    </source>
</evidence>
<evidence type="ECO:0000256" key="2">
    <source>
        <dbReference type="ARBA" id="ARBA00023136"/>
    </source>
</evidence>
<dbReference type="Proteomes" id="UP000039324">
    <property type="component" value="Unassembled WGS sequence"/>
</dbReference>
<keyword evidence="5" id="KW-0496">Mitochondrion</keyword>
<dbReference type="EMBL" id="OVEO01000013">
    <property type="protein sequence ID" value="SPQ99959.1"/>
    <property type="molecule type" value="Genomic_DNA"/>
</dbReference>
<dbReference type="AlphaFoldDB" id="A0A0G4IKM1"/>
<feature type="chain" id="PRO_5035990670" description="Late embryogenesis abundant protein LEA-2 subgroup domain-containing protein" evidence="3">
    <location>
        <begin position="20"/>
        <end position="184"/>
    </location>
</feature>
<protein>
    <recommendedName>
        <fullName evidence="8">Late embryogenesis abundant protein LEA-2 subgroup domain-containing protein</fullName>
    </recommendedName>
</protein>
<gene>
    <name evidence="4" type="ORF">PBRA_004422</name>
    <name evidence="5" type="ORF">PLBR_LOCUS7174</name>
</gene>
<dbReference type="InterPro" id="IPR044839">
    <property type="entry name" value="NDR1-like"/>
</dbReference>
<dbReference type="SUPFAM" id="SSF117070">
    <property type="entry name" value="LEA14-like"/>
    <property type="match status" value="1"/>
</dbReference>
<sequence length="184" mass="19724">MRCVWCCLAFTLLIVVVLAALVGVTAYRFKHEFKVQAALSNIGPISLASSGHLSADVGVQVTVHNPNFFTIVVKDGEVSLLYGSQALAAQTFRGWDLPASATTSNNLILNLRLAVGAAQPIAANCLNQTDFTLLATGSVRGTTRFLPFDINNPIPGHAITLPCSKIMDVKVFRGLTLRNILTRS</sequence>
<reference evidence="4 6" key="1">
    <citation type="submission" date="2015-02" db="EMBL/GenBank/DDBJ databases">
        <authorList>
            <person name="Chooi Y.-H."/>
        </authorList>
    </citation>
    <scope>NUCLEOTIDE SEQUENCE [LARGE SCALE GENOMIC DNA]</scope>
    <source>
        <strain evidence="4">E3</strain>
    </source>
</reference>
<dbReference type="PANTHER" id="PTHR31234:SF2">
    <property type="entry name" value="OS05G0199100 PROTEIN"/>
    <property type="match status" value="1"/>
</dbReference>
<dbReference type="EMBL" id="CDSF01000035">
    <property type="protein sequence ID" value="CEO95709.1"/>
    <property type="molecule type" value="Genomic_DNA"/>
</dbReference>